<reference evidence="2 3" key="1">
    <citation type="submission" date="2020-07" db="EMBL/GenBank/DDBJ databases">
        <title>Sequencing the genomes of 1000 actinobacteria strains.</title>
        <authorList>
            <person name="Klenk H.-P."/>
        </authorList>
    </citation>
    <scope>NUCLEOTIDE SEQUENCE [LARGE SCALE GENOMIC DNA]</scope>
    <source>
        <strain evidence="2 3">DSM 7487</strain>
    </source>
</reference>
<dbReference type="InterPro" id="IPR002734">
    <property type="entry name" value="RibDG_C"/>
</dbReference>
<gene>
    <name evidence="2" type="ORF">BJ968_003050</name>
</gene>
<evidence type="ECO:0000313" key="3">
    <source>
        <dbReference type="Proteomes" id="UP000521922"/>
    </source>
</evidence>
<dbReference type="Gene3D" id="3.40.430.10">
    <property type="entry name" value="Dihydrofolate Reductase, subunit A"/>
    <property type="match status" value="1"/>
</dbReference>
<dbReference type="PANTHER" id="PTHR38011:SF11">
    <property type="entry name" value="2,5-DIAMINO-6-RIBOSYLAMINO-4(3H)-PYRIMIDINONE 5'-PHOSPHATE REDUCTASE"/>
    <property type="match status" value="1"/>
</dbReference>
<feature type="domain" description="Bacterial bifunctional deaminase-reductase C-terminal" evidence="1">
    <location>
        <begin position="110"/>
        <end position="186"/>
    </location>
</feature>
<comment type="caution">
    <text evidence="2">The sequence shown here is derived from an EMBL/GenBank/DDBJ whole genome shotgun (WGS) entry which is preliminary data.</text>
</comment>
<dbReference type="Pfam" id="PF01872">
    <property type="entry name" value="RibD_C"/>
    <property type="match status" value="1"/>
</dbReference>
<dbReference type="GO" id="GO:0009231">
    <property type="term" value="P:riboflavin biosynthetic process"/>
    <property type="evidence" value="ECO:0007669"/>
    <property type="project" value="InterPro"/>
</dbReference>
<dbReference type="InterPro" id="IPR024072">
    <property type="entry name" value="DHFR-like_dom_sf"/>
</dbReference>
<dbReference type="InterPro" id="IPR050765">
    <property type="entry name" value="Riboflavin_Biosynth_HTPR"/>
</dbReference>
<dbReference type="EMBL" id="JACCBB010000001">
    <property type="protein sequence ID" value="NYD23510.1"/>
    <property type="molecule type" value="Genomic_DNA"/>
</dbReference>
<dbReference type="GO" id="GO:0008703">
    <property type="term" value="F:5-amino-6-(5-phosphoribosylamino)uracil reductase activity"/>
    <property type="evidence" value="ECO:0007669"/>
    <property type="project" value="InterPro"/>
</dbReference>
<organism evidence="2 3">
    <name type="scientific">Kineococcus aurantiacus</name>
    <dbReference type="NCBI Taxonomy" id="37633"/>
    <lineage>
        <taxon>Bacteria</taxon>
        <taxon>Bacillati</taxon>
        <taxon>Actinomycetota</taxon>
        <taxon>Actinomycetes</taxon>
        <taxon>Kineosporiales</taxon>
        <taxon>Kineosporiaceae</taxon>
        <taxon>Kineococcus</taxon>
    </lineage>
</organism>
<dbReference type="SUPFAM" id="SSF53597">
    <property type="entry name" value="Dihydrofolate reductase-like"/>
    <property type="match status" value="1"/>
</dbReference>
<dbReference type="Proteomes" id="UP000521922">
    <property type="component" value="Unassembled WGS sequence"/>
</dbReference>
<evidence type="ECO:0000259" key="1">
    <source>
        <dbReference type="Pfam" id="PF01872"/>
    </source>
</evidence>
<keyword evidence="3" id="KW-1185">Reference proteome</keyword>
<dbReference type="RefSeq" id="WP_179753286.1">
    <property type="nucleotide sequence ID" value="NZ_BAAAGN010000029.1"/>
</dbReference>
<dbReference type="AlphaFoldDB" id="A0A7Y9J1U6"/>
<evidence type="ECO:0000313" key="2">
    <source>
        <dbReference type="EMBL" id="NYD23510.1"/>
    </source>
</evidence>
<sequence>MRRLVYYVGTTLDGFTAGPGGEFDFFPQGEGDALAEYLGWTASHYPETVPTAFRGPLGVDAPNRRFDTVLMGLATYRVGLPSAPSPYAHLEQHVVSRSLPAAPHPDVHLAHDPVALVRELKARSGLDVWLCGGGALAGALLGEIDELVLKTYPVLAGAGVPVVAGTFSPTAFDVVEREQFANGVVVTRLERR</sequence>
<name>A0A7Y9J1U6_9ACTN</name>
<dbReference type="PANTHER" id="PTHR38011">
    <property type="entry name" value="DIHYDROFOLATE REDUCTASE FAMILY PROTEIN (AFU_ORTHOLOGUE AFUA_8G06820)"/>
    <property type="match status" value="1"/>
</dbReference>
<proteinExistence type="predicted"/>
<accession>A0A7Y9J1U6</accession>
<protein>
    <submittedName>
        <fullName evidence="2">Dihydrofolate reductase</fullName>
    </submittedName>
</protein>